<sequence>MDLDLQLYSVRTDLAVEAKEMAQGPQKMPIPGVNEEVEESDGIKVTRLGVANAAGSQAIGRAIGNYVTLEVPGLRDGDTGLQQRVSDVFAREFEKFMTKIGIGKDSSVLIVGLGNWNVTPDSLGPLVVENSLITRQFYELVPDQVSPGYRNVSAIAPGVLGLTGIESSEVVQGIVDRTKPDVIIAIDALASRSLERINTTIQIADIGIHPGSGIGNKRRGLTQEILGVPCIAIGVPTVCYASTIVNNVLEMMKKHFGGEGAAHTKEIMGLLDEISEQERLALVKEVLEPLGHDLIVTPKEIDEFIEGIANIVASGLNAALHDAVDPGNVGAYTH</sequence>
<accession>A0A7X2H957</accession>
<evidence type="ECO:0000313" key="6">
    <source>
        <dbReference type="Proteomes" id="UP000463051"/>
    </source>
</evidence>
<dbReference type="InterPro" id="IPR005080">
    <property type="entry name" value="Peptidase_A25"/>
</dbReference>
<evidence type="ECO:0000313" key="5">
    <source>
        <dbReference type="EMBL" id="MRN55768.1"/>
    </source>
</evidence>
<dbReference type="EC" id="3.4.24.78" evidence="4"/>
<evidence type="ECO:0000256" key="4">
    <source>
        <dbReference type="HAMAP-Rule" id="MF_00626"/>
    </source>
</evidence>
<dbReference type="RefSeq" id="WP_154121262.1">
    <property type="nucleotide sequence ID" value="NZ_WJXB01000010.1"/>
</dbReference>
<keyword evidence="6" id="KW-1185">Reference proteome</keyword>
<evidence type="ECO:0000256" key="3">
    <source>
        <dbReference type="ARBA" id="ARBA00023145"/>
    </source>
</evidence>
<dbReference type="InterPro" id="IPR023430">
    <property type="entry name" value="Pept_HybD-like_dom_sf"/>
</dbReference>
<dbReference type="SUPFAM" id="SSF53163">
    <property type="entry name" value="HybD-like"/>
    <property type="match status" value="1"/>
</dbReference>
<keyword evidence="2 4" id="KW-0378">Hydrolase</keyword>
<name>A0A7X2H957_9BACL</name>
<comment type="function">
    <text evidence="4">Initiates the rapid degradation of small, acid-soluble proteins during spore germination.</text>
</comment>
<dbReference type="NCBIfam" id="TIGR01441">
    <property type="entry name" value="GPR"/>
    <property type="match status" value="1"/>
</dbReference>
<proteinExistence type="inferred from homology"/>
<dbReference type="EMBL" id="WJXB01000010">
    <property type="protein sequence ID" value="MRN55768.1"/>
    <property type="molecule type" value="Genomic_DNA"/>
</dbReference>
<reference evidence="5 6" key="1">
    <citation type="submission" date="2019-11" db="EMBL/GenBank/DDBJ databases">
        <title>Paenibacillus monticola sp. nov., a novel PGPR strain isolated from mountain sample in China.</title>
        <authorList>
            <person name="Zhao Q."/>
            <person name="Li H.-P."/>
            <person name="Zhang J.-L."/>
        </authorList>
    </citation>
    <scope>NUCLEOTIDE SEQUENCE [LARGE SCALE GENOMIC DNA]</scope>
    <source>
        <strain evidence="5 6">LC-T2</strain>
    </source>
</reference>
<feature type="chain" id="PRO_5031633757" description="Germination protease" evidence="4">
    <location>
        <begin position="14"/>
        <end position="334"/>
    </location>
</feature>
<comment type="similarity">
    <text evidence="4">Belongs to the peptidase A25 family.</text>
</comment>
<evidence type="ECO:0000256" key="1">
    <source>
        <dbReference type="ARBA" id="ARBA00022670"/>
    </source>
</evidence>
<dbReference type="Gene3D" id="3.40.50.1450">
    <property type="entry name" value="HybD-like"/>
    <property type="match status" value="1"/>
</dbReference>
<keyword evidence="1 4" id="KW-0645">Protease</keyword>
<dbReference type="GO" id="GO:0009847">
    <property type="term" value="P:spore germination"/>
    <property type="evidence" value="ECO:0007669"/>
    <property type="project" value="UniProtKB-UniRule"/>
</dbReference>
<keyword evidence="3 4" id="KW-0865">Zymogen</keyword>
<dbReference type="PIRSF" id="PIRSF019549">
    <property type="entry name" value="Peptidase_A25"/>
    <property type="match status" value="1"/>
</dbReference>
<comment type="PTM">
    <text evidence="4">Autoproteolytically processed. The inactive tetrameric zymogen termed p46 autoprocesses to a smaller form termed p41, which is active only during spore germination.</text>
</comment>
<dbReference type="Proteomes" id="UP000463051">
    <property type="component" value="Unassembled WGS sequence"/>
</dbReference>
<dbReference type="Pfam" id="PF03418">
    <property type="entry name" value="Peptidase_A25"/>
    <property type="match status" value="2"/>
</dbReference>
<dbReference type="GO" id="GO:0006508">
    <property type="term" value="P:proteolysis"/>
    <property type="evidence" value="ECO:0007669"/>
    <property type="project" value="UniProtKB-UniRule"/>
</dbReference>
<feature type="propeptide" id="PRO_5031633758" evidence="4">
    <location>
        <begin position="1"/>
        <end position="13"/>
    </location>
</feature>
<dbReference type="AlphaFoldDB" id="A0A7X2H957"/>
<organism evidence="5 6">
    <name type="scientific">Paenibacillus monticola</name>
    <dbReference type="NCBI Taxonomy" id="2666075"/>
    <lineage>
        <taxon>Bacteria</taxon>
        <taxon>Bacillati</taxon>
        <taxon>Bacillota</taxon>
        <taxon>Bacilli</taxon>
        <taxon>Bacillales</taxon>
        <taxon>Paenibacillaceae</taxon>
        <taxon>Paenibacillus</taxon>
    </lineage>
</organism>
<protein>
    <recommendedName>
        <fullName evidence="4">Germination protease</fullName>
        <ecNumber evidence="4">3.4.24.78</ecNumber>
    </recommendedName>
    <alternativeName>
        <fullName evidence="4">GPR endopeptidase</fullName>
    </alternativeName>
    <alternativeName>
        <fullName evidence="4">Germination proteinase</fullName>
    </alternativeName>
    <alternativeName>
        <fullName evidence="4">Spore protease</fullName>
    </alternativeName>
</protein>
<comment type="catalytic activity">
    <reaction evidence="4">
        <text>Endopeptidase action with P4 Glu or Asp, P1 preferably Glu &gt; Asp, P1' hydrophobic and P2' Ala.</text>
        <dbReference type="EC" id="3.4.24.78"/>
    </reaction>
</comment>
<comment type="caution">
    <text evidence="5">The sequence shown here is derived from an EMBL/GenBank/DDBJ whole genome shotgun (WGS) entry which is preliminary data.</text>
</comment>
<gene>
    <name evidence="4" type="primary">gpr</name>
    <name evidence="5" type="ORF">GJB61_22555</name>
</gene>
<dbReference type="GO" id="GO:0004222">
    <property type="term" value="F:metalloendopeptidase activity"/>
    <property type="evidence" value="ECO:0007669"/>
    <property type="project" value="UniProtKB-UniRule"/>
</dbReference>
<comment type="subunit">
    <text evidence="4">Homotetramer.</text>
</comment>
<dbReference type="HAMAP" id="MF_00626">
    <property type="entry name" value="Germination_prot"/>
    <property type="match status" value="1"/>
</dbReference>
<evidence type="ECO:0000256" key="2">
    <source>
        <dbReference type="ARBA" id="ARBA00022801"/>
    </source>
</evidence>